<feature type="region of interest" description="Disordered" evidence="1">
    <location>
        <begin position="1"/>
        <end position="32"/>
    </location>
</feature>
<name>A0A8I0T0I9_CITAM</name>
<organism evidence="2 3">
    <name type="scientific">Citrobacter amalonaticus</name>
    <dbReference type="NCBI Taxonomy" id="35703"/>
    <lineage>
        <taxon>Bacteria</taxon>
        <taxon>Pseudomonadati</taxon>
        <taxon>Pseudomonadota</taxon>
        <taxon>Gammaproteobacteria</taxon>
        <taxon>Enterobacterales</taxon>
        <taxon>Enterobacteriaceae</taxon>
        <taxon>Citrobacter</taxon>
    </lineage>
</organism>
<evidence type="ECO:0000313" key="3">
    <source>
        <dbReference type="Proteomes" id="UP000656723"/>
    </source>
</evidence>
<reference evidence="2" key="1">
    <citation type="submission" date="2019-07" db="EMBL/GenBank/DDBJ databases">
        <title>KPC-2 carbapenem resistent Enterobacterales isolates from Germany.</title>
        <authorList>
            <person name="Yao Y."/>
            <person name="Falgenhauer L."/>
            <person name="Imirzalioglu C."/>
            <person name="Chakraborty T."/>
        </authorList>
    </citation>
    <scope>NUCLEOTIDE SEQUENCE</scope>
    <source>
        <strain evidence="2">CA13304</strain>
    </source>
</reference>
<accession>A0A8I0T0I9</accession>
<dbReference type="AlphaFoldDB" id="A0A8I0T0I9"/>
<protein>
    <submittedName>
        <fullName evidence="2">Uncharacterized protein</fullName>
    </submittedName>
</protein>
<evidence type="ECO:0000313" key="2">
    <source>
        <dbReference type="EMBL" id="MBE0130871.1"/>
    </source>
</evidence>
<dbReference type="Proteomes" id="UP000656723">
    <property type="component" value="Unassembled WGS sequence"/>
</dbReference>
<sequence>MAKPNATEGLSASEELANACNQQDNDGRRTPDSSLLYLSAHNVYYVKCNITNRTVPMPEPFPAVLAFRTALVFIHTQ</sequence>
<gene>
    <name evidence="2" type="ORF">FOT72_23095</name>
</gene>
<comment type="caution">
    <text evidence="2">The sequence shown here is derived from an EMBL/GenBank/DDBJ whole genome shotgun (WGS) entry which is preliminary data.</text>
</comment>
<dbReference type="RefSeq" id="WP_192479331.1">
    <property type="nucleotide sequence ID" value="NZ_VKME01000026.1"/>
</dbReference>
<proteinExistence type="predicted"/>
<evidence type="ECO:0000256" key="1">
    <source>
        <dbReference type="SAM" id="MobiDB-lite"/>
    </source>
</evidence>
<dbReference type="EMBL" id="VKME01000026">
    <property type="protein sequence ID" value="MBE0130871.1"/>
    <property type="molecule type" value="Genomic_DNA"/>
</dbReference>